<evidence type="ECO:0000256" key="1">
    <source>
        <dbReference type="SAM" id="Phobius"/>
    </source>
</evidence>
<comment type="caution">
    <text evidence="2">The sequence shown here is derived from an EMBL/GenBank/DDBJ whole genome shotgun (WGS) entry which is preliminary data.</text>
</comment>
<gene>
    <name evidence="2" type="ORF">N5K24_01475</name>
</gene>
<proteinExistence type="predicted"/>
<feature type="transmembrane region" description="Helical" evidence="1">
    <location>
        <begin position="21"/>
        <end position="43"/>
    </location>
</feature>
<accession>A0AA42W774</accession>
<sequence length="104" mass="10491">MSRLASPRPGGGYRWQVASRVLAAAAGGYALSALATSVLALALPRLAGLPLAASVMAATLASFVLHTGIVVWVFSTGSATRAWLWLGAWSALMAGALAGLRALG</sequence>
<dbReference type="RefSeq" id="WP_006223874.1">
    <property type="nucleotide sequence ID" value="NZ_ALJE01000008.1"/>
</dbReference>
<organism evidence="2 3">
    <name type="scientific">Achromobacter marplatensis</name>
    <dbReference type="NCBI Taxonomy" id="470868"/>
    <lineage>
        <taxon>Bacteria</taxon>
        <taxon>Pseudomonadati</taxon>
        <taxon>Pseudomonadota</taxon>
        <taxon>Betaproteobacteria</taxon>
        <taxon>Burkholderiales</taxon>
        <taxon>Alcaligenaceae</taxon>
        <taxon>Achromobacter</taxon>
    </lineage>
</organism>
<dbReference type="EMBL" id="JAOCKG010000001">
    <property type="protein sequence ID" value="MDH2049051.1"/>
    <property type="molecule type" value="Genomic_DNA"/>
</dbReference>
<dbReference type="Proteomes" id="UP001161276">
    <property type="component" value="Unassembled WGS sequence"/>
</dbReference>
<keyword evidence="1" id="KW-0472">Membrane</keyword>
<keyword evidence="1" id="KW-1133">Transmembrane helix</keyword>
<evidence type="ECO:0000313" key="2">
    <source>
        <dbReference type="EMBL" id="MDH2049051.1"/>
    </source>
</evidence>
<dbReference type="AlphaFoldDB" id="A0AA42W774"/>
<keyword evidence="1" id="KW-0812">Transmembrane</keyword>
<name>A0AA42W774_9BURK</name>
<protein>
    <submittedName>
        <fullName evidence="2">Iron transporter</fullName>
    </submittedName>
</protein>
<feature type="transmembrane region" description="Helical" evidence="1">
    <location>
        <begin position="82"/>
        <end position="103"/>
    </location>
</feature>
<feature type="transmembrane region" description="Helical" evidence="1">
    <location>
        <begin position="49"/>
        <end position="75"/>
    </location>
</feature>
<evidence type="ECO:0000313" key="3">
    <source>
        <dbReference type="Proteomes" id="UP001161276"/>
    </source>
</evidence>
<reference evidence="2" key="1">
    <citation type="submission" date="2022-09" db="EMBL/GenBank/DDBJ databases">
        <title>Intensive care unit water sources are persistently colonized with multi-drug resistant bacteria and are the site of extensive horizontal gene transfer of antibiotic resistance genes.</title>
        <authorList>
            <person name="Diorio-Toth L."/>
        </authorList>
    </citation>
    <scope>NUCLEOTIDE SEQUENCE</scope>
    <source>
        <strain evidence="2">GD03676</strain>
    </source>
</reference>